<keyword evidence="2" id="KW-1185">Reference proteome</keyword>
<dbReference type="EMBL" id="CP011521">
    <property type="protein sequence ID" value="ANJ86818.1"/>
    <property type="molecule type" value="Genomic_DNA"/>
</dbReference>
<protein>
    <submittedName>
        <fullName evidence="1">Uncharacterized protein</fullName>
    </submittedName>
</protein>
<dbReference type="AlphaFoldDB" id="A0A192B135"/>
<organism evidence="1 2">
    <name type="scientific">Pandoraea oxalativorans</name>
    <dbReference type="NCBI Taxonomy" id="573737"/>
    <lineage>
        <taxon>Bacteria</taxon>
        <taxon>Pseudomonadati</taxon>
        <taxon>Pseudomonadota</taxon>
        <taxon>Betaproteobacteria</taxon>
        <taxon>Burkholderiales</taxon>
        <taxon>Burkholderiaceae</taxon>
        <taxon>Pandoraea</taxon>
    </lineage>
</organism>
<gene>
    <name evidence="1" type="ORF">MB84_31640</name>
</gene>
<geneLocation type="plasmid" evidence="1 2">
    <name>pPO70-4</name>
</geneLocation>
<evidence type="ECO:0000313" key="1">
    <source>
        <dbReference type="EMBL" id="ANJ86818.1"/>
    </source>
</evidence>
<sequence>MAVSSAVAGRQGRIHLGSGQAVGQLGPPYGVVGIAKSRASACASQPGTGQAGGQVGPFVAEGKQGNGVIASSSLWQTGV</sequence>
<keyword evidence="1" id="KW-0614">Plasmid</keyword>
<name>A0A192B135_9BURK</name>
<dbReference type="KEGG" id="pox:MB84_31640"/>
<accession>A0A192B135</accession>
<reference evidence="1" key="1">
    <citation type="submission" date="2016-06" db="EMBL/GenBank/DDBJ databases">
        <title>Pandoraea oxalativorans DSM 23570 Genome Sequencing.</title>
        <authorList>
            <person name="Ee R."/>
            <person name="Lim Y.-L."/>
            <person name="Yong D."/>
            <person name="Yin W.-F."/>
            <person name="Chan K.-G."/>
        </authorList>
    </citation>
    <scope>NUCLEOTIDE SEQUENCE</scope>
    <source>
        <strain evidence="1">DSM 23570</strain>
        <plasmid evidence="1">pPO70-4</plasmid>
    </source>
</reference>
<dbReference type="Proteomes" id="UP000035050">
    <property type="component" value="Plasmid pPO70-4"/>
</dbReference>
<proteinExistence type="predicted"/>
<evidence type="ECO:0000313" key="2">
    <source>
        <dbReference type="Proteomes" id="UP000035050"/>
    </source>
</evidence>